<dbReference type="InterPro" id="IPR050426">
    <property type="entry name" value="Glycosyltransferase_28"/>
</dbReference>
<gene>
    <name evidence="2" type="ORF">G3T38_14960</name>
</gene>
<dbReference type="Proteomes" id="UP000468687">
    <property type="component" value="Unassembled WGS sequence"/>
</dbReference>
<evidence type="ECO:0000259" key="1">
    <source>
        <dbReference type="Pfam" id="PF06722"/>
    </source>
</evidence>
<dbReference type="InterPro" id="IPR010610">
    <property type="entry name" value="EryCIII-like_C"/>
</dbReference>
<dbReference type="SUPFAM" id="SSF53756">
    <property type="entry name" value="UDP-Glycosyltransferase/glycogen phosphorylase"/>
    <property type="match status" value="1"/>
</dbReference>
<dbReference type="GO" id="GO:0016758">
    <property type="term" value="F:hexosyltransferase activity"/>
    <property type="evidence" value="ECO:0007669"/>
    <property type="project" value="UniProtKB-ARBA"/>
</dbReference>
<protein>
    <submittedName>
        <fullName evidence="2">Glycosyl transferase</fullName>
    </submittedName>
</protein>
<keyword evidence="3" id="KW-1185">Reference proteome</keyword>
<sequence>MSARVDLVAPPMAGHLHPVLGIAARLVREPDLEVRVLSTAAALPAVALTGAVGVELLAGADAEVAEVVDPPYRVGSNPRLLVRQLRATAALQVRLAAELREVWRADPPDLVLADFTMAAVGPTADALGLPWWTTHPSPCAIEARSGPPSYVGGWRPGRGPLGRLRDAGGRRFVRGFKRAAPRLAGARLDDIGLRSLYRADGSEAIYSTERVLALVPEGIEYPRALPAAVRYVGPVLFTPPSSAHPPGLAPGRRHVLVTAGTHVAWHRGALVAAAARAASVLAPRGVELHLSLGRAGASLPVGTSLPDGLVVHDLVDYARDLARFDAVVHHGGSGVLGHTLAAGLPAVVWPVDYDQPDHAVRLVDAGVAVRLERPARLAEAVLRVLEEPGYAAAARTIAADVAARPAVETITAAVRARLGVYGAAPGP</sequence>
<keyword evidence="2" id="KW-0808">Transferase</keyword>
<dbReference type="RefSeq" id="WP_163773124.1">
    <property type="nucleotide sequence ID" value="NZ_JAAGXA010000010.1"/>
</dbReference>
<dbReference type="PANTHER" id="PTHR48050:SF13">
    <property type="entry name" value="STEROL 3-BETA-GLUCOSYLTRANSFERASE UGT80A2"/>
    <property type="match status" value="1"/>
</dbReference>
<name>A0A6P0HMY0_9ACTN</name>
<dbReference type="PANTHER" id="PTHR48050">
    <property type="entry name" value="STEROL 3-BETA-GLUCOSYLTRANSFERASE"/>
    <property type="match status" value="1"/>
</dbReference>
<dbReference type="GO" id="GO:0017000">
    <property type="term" value="P:antibiotic biosynthetic process"/>
    <property type="evidence" value="ECO:0007669"/>
    <property type="project" value="UniProtKB-ARBA"/>
</dbReference>
<dbReference type="CDD" id="cd03784">
    <property type="entry name" value="GT1_Gtf-like"/>
    <property type="match status" value="1"/>
</dbReference>
<dbReference type="InterPro" id="IPR002213">
    <property type="entry name" value="UDP_glucos_trans"/>
</dbReference>
<dbReference type="GO" id="GO:0008194">
    <property type="term" value="F:UDP-glycosyltransferase activity"/>
    <property type="evidence" value="ECO:0007669"/>
    <property type="project" value="InterPro"/>
</dbReference>
<organism evidence="2 3">
    <name type="scientific">Nocardioides zeae</name>
    <dbReference type="NCBI Taxonomy" id="1457234"/>
    <lineage>
        <taxon>Bacteria</taxon>
        <taxon>Bacillati</taxon>
        <taxon>Actinomycetota</taxon>
        <taxon>Actinomycetes</taxon>
        <taxon>Propionibacteriales</taxon>
        <taxon>Nocardioidaceae</taxon>
        <taxon>Nocardioides</taxon>
    </lineage>
</organism>
<dbReference type="AlphaFoldDB" id="A0A6P0HMY0"/>
<feature type="domain" description="Erythromycin biosynthesis protein CIII-like C-terminal" evidence="1">
    <location>
        <begin position="303"/>
        <end position="411"/>
    </location>
</feature>
<comment type="caution">
    <text evidence="2">The sequence shown here is derived from an EMBL/GenBank/DDBJ whole genome shotgun (WGS) entry which is preliminary data.</text>
</comment>
<proteinExistence type="predicted"/>
<reference evidence="2 3" key="1">
    <citation type="journal article" date="2014" name="Int. J. Syst. Evol. Microbiol.">
        <title>Nocardioides zeae sp. nov., isolated from the stem of Zea mays.</title>
        <authorList>
            <person name="Glaeser S.P."/>
            <person name="McInroy J.A."/>
            <person name="Busse H.J."/>
            <person name="Kampfer P."/>
        </authorList>
    </citation>
    <scope>NUCLEOTIDE SEQUENCE [LARGE SCALE GENOMIC DNA]</scope>
    <source>
        <strain evidence="2 3">JCM 30728</strain>
    </source>
</reference>
<dbReference type="Pfam" id="PF06722">
    <property type="entry name" value="EryCIII-like_C"/>
    <property type="match status" value="1"/>
</dbReference>
<dbReference type="Gene3D" id="3.40.50.2000">
    <property type="entry name" value="Glycogen Phosphorylase B"/>
    <property type="match status" value="2"/>
</dbReference>
<dbReference type="EMBL" id="JAAGXA010000010">
    <property type="protein sequence ID" value="NEN79577.1"/>
    <property type="molecule type" value="Genomic_DNA"/>
</dbReference>
<evidence type="ECO:0000313" key="2">
    <source>
        <dbReference type="EMBL" id="NEN79577.1"/>
    </source>
</evidence>
<accession>A0A6P0HMY0</accession>
<evidence type="ECO:0000313" key="3">
    <source>
        <dbReference type="Proteomes" id="UP000468687"/>
    </source>
</evidence>